<dbReference type="InterPro" id="IPR021136">
    <property type="entry name" value="Flagellar_hook_control-like_C"/>
</dbReference>
<accession>A0A4S4CAX5</accession>
<dbReference type="RefSeq" id="WP_136351241.1">
    <property type="nucleotide sequence ID" value="NZ_CP046266.1"/>
</dbReference>
<comment type="caution">
    <text evidence="4">The sequence shown here is derived from an EMBL/GenBank/DDBJ whole genome shotgun (WGS) entry which is preliminary data.</text>
</comment>
<dbReference type="EMBL" id="SSNT01000001">
    <property type="protein sequence ID" value="THF83002.1"/>
    <property type="molecule type" value="Genomic_DNA"/>
</dbReference>
<dbReference type="Gene3D" id="3.30.750.140">
    <property type="match status" value="1"/>
</dbReference>
<dbReference type="Proteomes" id="UP000310334">
    <property type="component" value="Unassembled WGS sequence"/>
</dbReference>
<evidence type="ECO:0000313" key="5">
    <source>
        <dbReference type="Proteomes" id="UP000310334"/>
    </source>
</evidence>
<evidence type="ECO:0000256" key="1">
    <source>
        <dbReference type="SAM" id="Coils"/>
    </source>
</evidence>
<keyword evidence="4" id="KW-0966">Cell projection</keyword>
<sequence>MNVASLLQVMKQSESPFKEKVFSQSLNFKHVLESQRSGNQVSKLGSNPFFVANDTLPQNTKELSLLFDELTERSIDLNSGFYPEVITQEIEVIDNQLLTNEIRSIKGQSNSVEDLLNKVHASPIAVGVFALAEVLQSMPTDQKMNFAPYLIKLNEMLENEYPSYKNSDAQLSSMISAINKIDSNDSTILNGQILLEKWLTTDDATNLVKMDKLFTLHSNLVNNTNKVTLQKAHIKSEFLNELELESTNKEIVTQIKVLLGNADLTSFTKIIGKSVESILYETNTIAQKYKFDVNEQFMTVDFKNKSNSFIFNDKGIERKNNQSKSVQSNVEVEQAVQHILNPESIKEDLLDESKVLFEIRNIVTDLQTEIKNLTEDPENNLTSFIKELTSLVNKDSNNKKENLKIEIELNNENQQIGEMLILDRSVVDDLGQLRIESSNIHNLLNIAKIGEQAAKELILDINEVLKAIDKNLYESNIQNRLHSNENKQHILSEYQIEVKQTIAPVVDRVQLLIEEINRLSSNQLPDMPLINSQLNNSKVTFSVSKLSEFLDKAIPLTDRLIAIMTQQNEKATSQNKSTLFAENGLGIQDPNGQSMEHNLKAFPKQQFVDIALFQHQMNRSFNKLTTMKTGQSLVQLEAESSMKQEFINPITNHQVFENSLTQQSKQIIDKEDVFLIQLEKLVGNQSSLSMETSKLDTTVKKEFTNQLIHAFKGSKFTQLANGANRLVINLNPEHFGNLTVRLVQKNGEMVARIIASTESAKELLEHSVHQLKQVLPTMKVEIERFEVYTEQSTKTFRENSEEKEQQKNNPHKSRHEEEKETEQSFIESLIDVLDTSV</sequence>
<dbReference type="Pfam" id="PF02120">
    <property type="entry name" value="Flg_hook"/>
    <property type="match status" value="1"/>
</dbReference>
<feature type="domain" description="Flagellar hook-length control protein-like C-terminal" evidence="3">
    <location>
        <begin position="716"/>
        <end position="793"/>
    </location>
</feature>
<dbReference type="OrthoDB" id="2990946at2"/>
<keyword evidence="1" id="KW-0175">Coiled coil</keyword>
<feature type="compositionally biased region" description="Basic and acidic residues" evidence="2">
    <location>
        <begin position="795"/>
        <end position="806"/>
    </location>
</feature>
<dbReference type="AlphaFoldDB" id="A0A4S4CAX5"/>
<feature type="region of interest" description="Disordered" evidence="2">
    <location>
        <begin position="792"/>
        <end position="826"/>
    </location>
</feature>
<evidence type="ECO:0000259" key="3">
    <source>
        <dbReference type="Pfam" id="PF02120"/>
    </source>
</evidence>
<organism evidence="4 5">
    <name type="scientific">Metabacillus sediminilitoris</name>
    <dbReference type="NCBI Taxonomy" id="2567941"/>
    <lineage>
        <taxon>Bacteria</taxon>
        <taxon>Bacillati</taxon>
        <taxon>Bacillota</taxon>
        <taxon>Bacilli</taxon>
        <taxon>Bacillales</taxon>
        <taxon>Bacillaceae</taxon>
        <taxon>Metabacillus</taxon>
    </lineage>
</organism>
<protein>
    <submittedName>
        <fullName evidence="4">Flagellar hook-length control protein FliK</fullName>
    </submittedName>
</protein>
<gene>
    <name evidence="4" type="ORF">E6W99_01140</name>
</gene>
<name>A0A4S4CAX5_9BACI</name>
<feature type="coiled-coil region" evidence="1">
    <location>
        <begin position="356"/>
        <end position="413"/>
    </location>
</feature>
<keyword evidence="4" id="KW-0969">Cilium</keyword>
<proteinExistence type="predicted"/>
<keyword evidence="4" id="KW-0282">Flagellum</keyword>
<reference evidence="4 5" key="1">
    <citation type="submission" date="2019-04" db="EMBL/GenBank/DDBJ databases">
        <title>Bacillus sediminilitoris sp. nov., isolated from a tidal flat sediment on the East China Sea.</title>
        <authorList>
            <person name="Wei Y."/>
            <person name="Mao H."/>
            <person name="Fang J."/>
        </authorList>
    </citation>
    <scope>NUCLEOTIDE SEQUENCE [LARGE SCALE GENOMIC DNA]</scope>
    <source>
        <strain evidence="4 5">DSL-17</strain>
    </source>
</reference>
<evidence type="ECO:0000313" key="4">
    <source>
        <dbReference type="EMBL" id="THF83002.1"/>
    </source>
</evidence>
<dbReference type="CDD" id="cd17470">
    <property type="entry name" value="T3SS_Flik_C"/>
    <property type="match status" value="1"/>
</dbReference>
<keyword evidence="5" id="KW-1185">Reference proteome</keyword>
<evidence type="ECO:0000256" key="2">
    <source>
        <dbReference type="SAM" id="MobiDB-lite"/>
    </source>
</evidence>
<dbReference type="InterPro" id="IPR038610">
    <property type="entry name" value="FliK-like_C_sf"/>
</dbReference>